<dbReference type="InterPro" id="IPR023584">
    <property type="entry name" value="Ribosome_recyc_fac_dom"/>
</dbReference>
<protein>
    <recommendedName>
        <fullName evidence="3">Ribosome-recycling factor</fullName>
        <shortName evidence="3">RRF</shortName>
    </recommendedName>
    <alternativeName>
        <fullName evidence="3">Ribosome-releasing factor</fullName>
    </alternativeName>
</protein>
<comment type="function">
    <text evidence="3">Responsible for the release of ribosomes from messenger RNA at the termination of protein biosynthesis. May increase the efficiency of translation by recycling ribosomes from one round of translation to another.</text>
</comment>
<name>A0ABT8F7K6_9BACT</name>
<evidence type="ECO:0000256" key="2">
    <source>
        <dbReference type="ARBA" id="ARBA00022917"/>
    </source>
</evidence>
<evidence type="ECO:0000256" key="3">
    <source>
        <dbReference type="HAMAP-Rule" id="MF_00040"/>
    </source>
</evidence>
<evidence type="ECO:0000313" key="6">
    <source>
        <dbReference type="Proteomes" id="UP001168552"/>
    </source>
</evidence>
<feature type="domain" description="Ribosome recycling factor" evidence="4">
    <location>
        <begin position="24"/>
        <end position="184"/>
    </location>
</feature>
<evidence type="ECO:0000259" key="4">
    <source>
        <dbReference type="Pfam" id="PF01765"/>
    </source>
</evidence>
<proteinExistence type="inferred from homology"/>
<accession>A0ABT8F7K6</accession>
<comment type="caution">
    <text evidence="5">The sequence shown here is derived from an EMBL/GenBank/DDBJ whole genome shotgun (WGS) entry which is preliminary data.</text>
</comment>
<dbReference type="Gene3D" id="3.30.1360.40">
    <property type="match status" value="1"/>
</dbReference>
<evidence type="ECO:0000256" key="1">
    <source>
        <dbReference type="ARBA" id="ARBA00005912"/>
    </source>
</evidence>
<sequence>MEEIQLFLDEAKELMEKTIRHTGQELTKIRAGKAMPNMLDGITIEYYGSQTPLQQIASVTTPDARTLVIKPFERKMVSEVERAIINSDLGLNPQNDGEVIRLNIPPLTEERRKNLVKQVKAESENGKISIRSIRKETNESIKKLKSDGASEDDIKRAEDKVQVLTDKFIAQIDDLIAKKEQEIMTI</sequence>
<dbReference type="PANTHER" id="PTHR20982:SF3">
    <property type="entry name" value="MITOCHONDRIAL RIBOSOME RECYCLING FACTOR PSEUDO 1"/>
    <property type="match status" value="1"/>
</dbReference>
<dbReference type="SUPFAM" id="SSF55194">
    <property type="entry name" value="Ribosome recycling factor, RRF"/>
    <property type="match status" value="1"/>
</dbReference>
<comment type="similarity">
    <text evidence="1 3">Belongs to the RRF family.</text>
</comment>
<comment type="subcellular location">
    <subcellularLocation>
        <location evidence="3">Cytoplasm</location>
    </subcellularLocation>
</comment>
<dbReference type="EMBL" id="JAUHJS010000006">
    <property type="protein sequence ID" value="MDN4166354.1"/>
    <property type="molecule type" value="Genomic_DNA"/>
</dbReference>
<keyword evidence="6" id="KW-1185">Reference proteome</keyword>
<dbReference type="RefSeq" id="WP_320004890.1">
    <property type="nucleotide sequence ID" value="NZ_JAUHJS010000006.1"/>
</dbReference>
<dbReference type="NCBIfam" id="TIGR00496">
    <property type="entry name" value="frr"/>
    <property type="match status" value="1"/>
</dbReference>
<dbReference type="Pfam" id="PF01765">
    <property type="entry name" value="RRF"/>
    <property type="match status" value="1"/>
</dbReference>
<dbReference type="Gene3D" id="1.10.132.20">
    <property type="entry name" value="Ribosome-recycling factor"/>
    <property type="match status" value="1"/>
</dbReference>
<organism evidence="5 6">
    <name type="scientific">Shiella aurantiaca</name>
    <dbReference type="NCBI Taxonomy" id="3058365"/>
    <lineage>
        <taxon>Bacteria</taxon>
        <taxon>Pseudomonadati</taxon>
        <taxon>Bacteroidota</taxon>
        <taxon>Cytophagia</taxon>
        <taxon>Cytophagales</taxon>
        <taxon>Shiellaceae</taxon>
        <taxon>Shiella</taxon>
    </lineage>
</organism>
<gene>
    <name evidence="3 5" type="primary">frr</name>
    <name evidence="5" type="ORF">QWY31_12655</name>
</gene>
<dbReference type="PANTHER" id="PTHR20982">
    <property type="entry name" value="RIBOSOME RECYCLING FACTOR"/>
    <property type="match status" value="1"/>
</dbReference>
<evidence type="ECO:0000313" key="5">
    <source>
        <dbReference type="EMBL" id="MDN4166354.1"/>
    </source>
</evidence>
<dbReference type="CDD" id="cd00520">
    <property type="entry name" value="RRF"/>
    <property type="match status" value="1"/>
</dbReference>
<dbReference type="InterPro" id="IPR002661">
    <property type="entry name" value="Ribosome_recyc_fac"/>
</dbReference>
<dbReference type="HAMAP" id="MF_00040">
    <property type="entry name" value="RRF"/>
    <property type="match status" value="1"/>
</dbReference>
<dbReference type="Proteomes" id="UP001168552">
    <property type="component" value="Unassembled WGS sequence"/>
</dbReference>
<keyword evidence="2 3" id="KW-0648">Protein biosynthesis</keyword>
<reference evidence="5" key="1">
    <citation type="submission" date="2023-06" db="EMBL/GenBank/DDBJ databases">
        <title>Cytophagales bacterium Strain LB-30, isolated from soil.</title>
        <authorList>
            <person name="Liu B."/>
        </authorList>
    </citation>
    <scope>NUCLEOTIDE SEQUENCE</scope>
    <source>
        <strain evidence="5">LB-30</strain>
    </source>
</reference>
<dbReference type="InterPro" id="IPR036191">
    <property type="entry name" value="RRF_sf"/>
</dbReference>
<keyword evidence="3" id="KW-0963">Cytoplasm</keyword>